<evidence type="ECO:0000313" key="1">
    <source>
        <dbReference type="EMBL" id="KAI4388192.1"/>
    </source>
</evidence>
<evidence type="ECO:0000313" key="2">
    <source>
        <dbReference type="Proteomes" id="UP001057402"/>
    </source>
</evidence>
<keyword evidence="2" id="KW-1185">Reference proteome</keyword>
<dbReference type="Proteomes" id="UP001057402">
    <property type="component" value="Chromosome 1"/>
</dbReference>
<accession>A0ACB9SJ23</accession>
<protein>
    <submittedName>
        <fullName evidence="1">Uncharacterized protein</fullName>
    </submittedName>
</protein>
<dbReference type="EMBL" id="CM042880">
    <property type="protein sequence ID" value="KAI4388192.1"/>
    <property type="molecule type" value="Genomic_DNA"/>
</dbReference>
<organism evidence="1 2">
    <name type="scientific">Melastoma candidum</name>
    <dbReference type="NCBI Taxonomy" id="119954"/>
    <lineage>
        <taxon>Eukaryota</taxon>
        <taxon>Viridiplantae</taxon>
        <taxon>Streptophyta</taxon>
        <taxon>Embryophyta</taxon>
        <taxon>Tracheophyta</taxon>
        <taxon>Spermatophyta</taxon>
        <taxon>Magnoliopsida</taxon>
        <taxon>eudicotyledons</taxon>
        <taxon>Gunneridae</taxon>
        <taxon>Pentapetalae</taxon>
        <taxon>rosids</taxon>
        <taxon>malvids</taxon>
        <taxon>Myrtales</taxon>
        <taxon>Melastomataceae</taxon>
        <taxon>Melastomatoideae</taxon>
        <taxon>Melastomateae</taxon>
        <taxon>Melastoma</taxon>
    </lineage>
</organism>
<gene>
    <name evidence="1" type="ORF">MLD38_000545</name>
</gene>
<proteinExistence type="predicted"/>
<comment type="caution">
    <text evidence="1">The sequence shown here is derived from an EMBL/GenBank/DDBJ whole genome shotgun (WGS) entry which is preliminary data.</text>
</comment>
<sequence>MNSGASGSSSESLNESAGSAGEVALKKGPWTAAEDKVLVEYVERYGEGNWNAVRKKMGMLRCGKSCRLRWTNHLRPNLKKGSFTPEEEQLILELHSQLGNKWARMAAQLPGRTDNEIKNFWNTRIKRKLRDGLPLYPHGQKPRQTPPMQTPLPQQHSQAFKNQFFLPQYQTAIPLFHNPFQTGFHGATPIFDQIPCTTLQHQSSPLPIPPPRHKRYRDPTAFSISIASAPASEYPTMMSPHGILPNAPLSFNLSSLQMEMGAAPSPSSFSMANPELPSSQLQFSRIMKMAESSSNPDPRMGHGGLLYPDRMLLGDMMEEAHSWANMNLPQNKCSNTYSKSETNRLASDLVSPSGMKYEVSTSPGIDSSHEDLGKPADCHVSTPDANCGRSLNVSTVGCASGAQGDNNDNLGLDMHDIAALFPGTPTAELGVLSWENLPEIC</sequence>
<reference evidence="2" key="1">
    <citation type="journal article" date="2023" name="Front. Plant Sci.">
        <title>Chromosomal-level genome assembly of Melastoma candidum provides insights into trichome evolution.</title>
        <authorList>
            <person name="Zhong Y."/>
            <person name="Wu W."/>
            <person name="Sun C."/>
            <person name="Zou P."/>
            <person name="Liu Y."/>
            <person name="Dai S."/>
            <person name="Zhou R."/>
        </authorList>
    </citation>
    <scope>NUCLEOTIDE SEQUENCE [LARGE SCALE GENOMIC DNA]</scope>
</reference>
<name>A0ACB9SJ23_9MYRT</name>